<feature type="region of interest" description="Disordered" evidence="11">
    <location>
        <begin position="670"/>
        <end position="689"/>
    </location>
</feature>
<evidence type="ECO:0000256" key="6">
    <source>
        <dbReference type="ARBA" id="ARBA00022840"/>
    </source>
</evidence>
<dbReference type="InterPro" id="IPR000719">
    <property type="entry name" value="Prot_kinase_dom"/>
</dbReference>
<evidence type="ECO:0000256" key="7">
    <source>
        <dbReference type="PIRSR" id="PIRSR630616-1"/>
    </source>
</evidence>
<evidence type="ECO:0000256" key="8">
    <source>
        <dbReference type="PIRSR" id="PIRSR630616-2"/>
    </source>
</evidence>
<gene>
    <name evidence="14" type="ORF">L228DRAFT_122564</name>
</gene>
<dbReference type="PROSITE" id="PS50011">
    <property type="entry name" value="PROTEIN_KINASE_DOM"/>
    <property type="match status" value="1"/>
</dbReference>
<evidence type="ECO:0000256" key="1">
    <source>
        <dbReference type="ARBA" id="ARBA00005575"/>
    </source>
</evidence>
<dbReference type="SUPFAM" id="SSF49879">
    <property type="entry name" value="SMAD/FHA domain"/>
    <property type="match status" value="1"/>
</dbReference>
<dbReference type="SUPFAM" id="SSF56112">
    <property type="entry name" value="Protein kinase-like (PK-like)"/>
    <property type="match status" value="1"/>
</dbReference>
<dbReference type="Gene3D" id="1.10.510.10">
    <property type="entry name" value="Transferase(Phosphotransferase) domain 1"/>
    <property type="match status" value="1"/>
</dbReference>
<dbReference type="STRING" id="1328760.A0A161TD05"/>
<dbReference type="PROSITE" id="PS00107">
    <property type="entry name" value="PROTEIN_KINASE_ATP"/>
    <property type="match status" value="1"/>
</dbReference>
<evidence type="ECO:0000256" key="9">
    <source>
        <dbReference type="PIRSR" id="PIRSR630616-3"/>
    </source>
</evidence>
<feature type="region of interest" description="Disordered" evidence="11">
    <location>
        <begin position="1"/>
        <end position="27"/>
    </location>
</feature>
<reference evidence="14 15" key="1">
    <citation type="journal article" date="2016" name="Fungal Biol.">
        <title>The genome of Xylona heveae provides a window into fungal endophytism.</title>
        <authorList>
            <person name="Gazis R."/>
            <person name="Kuo A."/>
            <person name="Riley R."/>
            <person name="LaButti K."/>
            <person name="Lipzen A."/>
            <person name="Lin J."/>
            <person name="Amirebrahimi M."/>
            <person name="Hesse C.N."/>
            <person name="Spatafora J.W."/>
            <person name="Henrissat B."/>
            <person name="Hainaut M."/>
            <person name="Grigoriev I.V."/>
            <person name="Hibbett D.S."/>
        </authorList>
    </citation>
    <scope>NUCLEOTIDE SEQUENCE [LARGE SCALE GENOMIC DNA]</scope>
    <source>
        <strain evidence="14 15">TC161</strain>
    </source>
</reference>
<keyword evidence="2" id="KW-0723">Serine/threonine-protein kinase</keyword>
<feature type="active site" description="Proton acceptor" evidence="7">
    <location>
        <position position="409"/>
    </location>
</feature>
<dbReference type="PROSITE" id="PS00108">
    <property type="entry name" value="PROTEIN_KINASE_ST"/>
    <property type="match status" value="1"/>
</dbReference>
<proteinExistence type="inferred from homology"/>
<feature type="compositionally biased region" description="Basic and acidic residues" evidence="11">
    <location>
        <begin position="1112"/>
        <end position="1121"/>
    </location>
</feature>
<dbReference type="Gene3D" id="3.30.200.20">
    <property type="entry name" value="Phosphorylase Kinase, domain 1"/>
    <property type="match status" value="1"/>
</dbReference>
<feature type="binding site" evidence="8">
    <location>
        <position position="429"/>
    </location>
    <ligand>
        <name>ATP</name>
        <dbReference type="ChEBI" id="CHEBI:30616"/>
    </ligand>
</feature>
<evidence type="ECO:0000256" key="2">
    <source>
        <dbReference type="ARBA" id="ARBA00022527"/>
    </source>
</evidence>
<dbReference type="Pfam" id="PF00498">
    <property type="entry name" value="FHA"/>
    <property type="match status" value="1"/>
</dbReference>
<dbReference type="Gene3D" id="2.60.200.20">
    <property type="match status" value="1"/>
</dbReference>
<comment type="similarity">
    <text evidence="1">Belongs to the protein kinase superfamily. CAMK Ser/Thr protein kinase family. CHEK2 subfamily.</text>
</comment>
<dbReference type="InterPro" id="IPR000253">
    <property type="entry name" value="FHA_dom"/>
</dbReference>
<feature type="compositionally biased region" description="Polar residues" evidence="11">
    <location>
        <begin position="647"/>
        <end position="657"/>
    </location>
</feature>
<feature type="domain" description="Protein kinase" evidence="13">
    <location>
        <begin position="286"/>
        <end position="572"/>
    </location>
</feature>
<feature type="region of interest" description="Disordered" evidence="11">
    <location>
        <begin position="1112"/>
        <end position="1133"/>
    </location>
</feature>
<dbReference type="InterPro" id="IPR011009">
    <property type="entry name" value="Kinase-like_dom_sf"/>
</dbReference>
<feature type="region of interest" description="Disordered" evidence="11">
    <location>
        <begin position="581"/>
        <end position="660"/>
    </location>
</feature>
<evidence type="ECO:0000256" key="5">
    <source>
        <dbReference type="ARBA" id="ARBA00022777"/>
    </source>
</evidence>
<feature type="binding site" evidence="8 10">
    <location>
        <position position="315"/>
    </location>
    <ligand>
        <name>ATP</name>
        <dbReference type="ChEBI" id="CHEBI:30616"/>
    </ligand>
</feature>
<dbReference type="PANTHER" id="PTHR24350">
    <property type="entry name" value="SERINE/THREONINE-PROTEIN KINASE IAL-RELATED"/>
    <property type="match status" value="1"/>
</dbReference>
<dbReference type="InterPro" id="IPR008984">
    <property type="entry name" value="SMAD_FHA_dom_sf"/>
</dbReference>
<dbReference type="SMART" id="SM00240">
    <property type="entry name" value="FHA"/>
    <property type="match status" value="1"/>
</dbReference>
<dbReference type="Proteomes" id="UP000076632">
    <property type="component" value="Unassembled WGS sequence"/>
</dbReference>
<evidence type="ECO:0000259" key="12">
    <source>
        <dbReference type="PROSITE" id="PS50006"/>
    </source>
</evidence>
<feature type="region of interest" description="Disordered" evidence="11">
    <location>
        <begin position="779"/>
        <end position="824"/>
    </location>
</feature>
<keyword evidence="5 14" id="KW-0418">Kinase</keyword>
<feature type="compositionally biased region" description="Low complexity" evidence="11">
    <location>
        <begin position="581"/>
        <end position="613"/>
    </location>
</feature>
<organism evidence="14 15">
    <name type="scientific">Xylona heveae (strain CBS 132557 / TC161)</name>
    <dbReference type="NCBI Taxonomy" id="1328760"/>
    <lineage>
        <taxon>Eukaryota</taxon>
        <taxon>Fungi</taxon>
        <taxon>Dikarya</taxon>
        <taxon>Ascomycota</taxon>
        <taxon>Pezizomycotina</taxon>
        <taxon>Xylonomycetes</taxon>
        <taxon>Xylonales</taxon>
        <taxon>Xylonaceae</taxon>
        <taxon>Xylona</taxon>
    </lineage>
</organism>
<accession>A0A161TD05</accession>
<dbReference type="GO" id="GO:0004674">
    <property type="term" value="F:protein serine/threonine kinase activity"/>
    <property type="evidence" value="ECO:0007669"/>
    <property type="project" value="UniProtKB-KW"/>
</dbReference>
<feature type="compositionally biased region" description="Low complexity" evidence="11">
    <location>
        <begin position="1122"/>
        <end position="1133"/>
    </location>
</feature>
<evidence type="ECO:0000256" key="3">
    <source>
        <dbReference type="ARBA" id="ARBA00022679"/>
    </source>
</evidence>
<dbReference type="AlphaFoldDB" id="A0A161TD05"/>
<evidence type="ECO:0000259" key="13">
    <source>
        <dbReference type="PROSITE" id="PS50011"/>
    </source>
</evidence>
<evidence type="ECO:0000313" key="14">
    <source>
        <dbReference type="EMBL" id="KZF23697.1"/>
    </source>
</evidence>
<feature type="region of interest" description="Disordered" evidence="11">
    <location>
        <begin position="861"/>
        <end position="880"/>
    </location>
</feature>
<keyword evidence="4 8" id="KW-0547">Nucleotide-binding</keyword>
<dbReference type="OrthoDB" id="504170at2759"/>
<dbReference type="FunFam" id="3.30.200.20:FF:000470">
    <property type="entry name" value="Serine/threonine-protein kinase RAD53"/>
    <property type="match status" value="1"/>
</dbReference>
<dbReference type="GeneID" id="28894146"/>
<feature type="region of interest" description="Disordered" evidence="11">
    <location>
        <begin position="241"/>
        <end position="265"/>
    </location>
</feature>
<dbReference type="InterPro" id="IPR030616">
    <property type="entry name" value="Aur-like"/>
</dbReference>
<feature type="region of interest" description="Disordered" evidence="11">
    <location>
        <begin position="919"/>
        <end position="948"/>
    </location>
</feature>
<keyword evidence="6 8" id="KW-0067">ATP-binding</keyword>
<dbReference type="InterPro" id="IPR008271">
    <property type="entry name" value="Ser/Thr_kinase_AS"/>
</dbReference>
<feature type="domain" description="FHA" evidence="12">
    <location>
        <begin position="117"/>
        <end position="170"/>
    </location>
</feature>
<dbReference type="PROSITE" id="PS50006">
    <property type="entry name" value="FHA_DOMAIN"/>
    <property type="match status" value="1"/>
</dbReference>
<keyword evidence="3" id="KW-0808">Transferase</keyword>
<protein>
    <submittedName>
        <fullName evidence="14">Pkinase-domain-containing protein</fullName>
    </submittedName>
</protein>
<dbReference type="FunCoup" id="A0A161TD05">
    <property type="interactions" value="342"/>
</dbReference>
<dbReference type="SMART" id="SM00220">
    <property type="entry name" value="S_TKc"/>
    <property type="match status" value="1"/>
</dbReference>
<dbReference type="GO" id="GO:0005524">
    <property type="term" value="F:ATP binding"/>
    <property type="evidence" value="ECO:0007669"/>
    <property type="project" value="UniProtKB-UniRule"/>
</dbReference>
<feature type="compositionally biased region" description="Polar residues" evidence="11">
    <location>
        <begin position="1"/>
        <end position="12"/>
    </location>
</feature>
<dbReference type="InterPro" id="IPR017441">
    <property type="entry name" value="Protein_kinase_ATP_BS"/>
</dbReference>
<evidence type="ECO:0000256" key="11">
    <source>
        <dbReference type="SAM" id="MobiDB-lite"/>
    </source>
</evidence>
<evidence type="ECO:0000256" key="10">
    <source>
        <dbReference type="PROSITE-ProRule" id="PRU10141"/>
    </source>
</evidence>
<dbReference type="InParanoid" id="A0A161TD05"/>
<name>A0A161TD05_XYLHT</name>
<dbReference type="Pfam" id="PF00069">
    <property type="entry name" value="Pkinase"/>
    <property type="match status" value="1"/>
</dbReference>
<keyword evidence="15" id="KW-1185">Reference proteome</keyword>
<feature type="cross-link" description="Glycyl lysine isopeptide (Lys-Gly) (interchain with G-Cter in SUMO2)" evidence="9">
    <location>
        <position position="411"/>
    </location>
</feature>
<feature type="compositionally biased region" description="Polar residues" evidence="11">
    <location>
        <begin position="919"/>
        <end position="933"/>
    </location>
</feature>
<dbReference type="RefSeq" id="XP_018189252.1">
    <property type="nucleotide sequence ID" value="XM_018329009.1"/>
</dbReference>
<evidence type="ECO:0000256" key="4">
    <source>
        <dbReference type="ARBA" id="ARBA00022741"/>
    </source>
</evidence>
<feature type="region of interest" description="Disordered" evidence="11">
    <location>
        <begin position="703"/>
        <end position="767"/>
    </location>
</feature>
<evidence type="ECO:0000313" key="15">
    <source>
        <dbReference type="Proteomes" id="UP000076632"/>
    </source>
</evidence>
<dbReference type="EMBL" id="KV407457">
    <property type="protein sequence ID" value="KZF23697.1"/>
    <property type="molecule type" value="Genomic_DNA"/>
</dbReference>
<dbReference type="OMA" id="DTRIPAY"/>
<sequence>MDLQDDATQPATQPILDPRRIGRNNSGLSEEDLSDVICILHPTTAAAIQAVALTAKHAPQHLLQQSGEDEGDDFELGEDGVVRKKAKDGQSLAPPKAVQKDIALRMSSSVRNPSMGFLFGRNPARCDIVLDASPTKKVSNCHFRIYLNSAGILMLQDTSTNGTTVNDTLLMGKPETRRYNCPPTQMLENGSRVGILANSSDDEIRFIVRIPSREGHHLEEYGRKFHKYLANIVQLEAAKRGTAPATEQGRHPQPGDAAKQAMMPPSLGSMQGPVTHGCHWNGGDRYNIVQYLGKGAFAIVYKLATKLDGEIFAAKEIEKRRVMRNGNLDHKVTNEMTIMKSIRHPNIVQYIDYVDLPRHLYIIMEYVPCGDLSNFLANGPVPESLARSMSRQILSALDYLHSLKITHRDIKPDNILIASYTPFHVKLSDFGLSKAVHEETFLKTFCGTLLYCAPEVFPDYQSYLQQEPRKRRRAHEAQEKRTHFYSHAVDIWSYAAVLYHALTGATPYAAEPGDHLGNGHGMLYKIMTELVDPEPLQENDISAKCFDFLSEMFYKNPAKRPTAKECLELPWLADSDDLSEAGSAAVPAGSGAQPSAAGQGNAVAQSSLQARSRAAGEESNGEFYFDELGPSGSSNSGRRKRAKTDHSQASPSRAQDPSSEEMFLPSLAEVSKVTYQPPPQRTTTDVGRARLYGELNSSALRSSGLFGRGRQEDLPMTSDYEDSGDGMSSILNFESDYLDPGTPDHHSKRPQQGLPSSDKGVGPAPSLLGAESLVGALNMASPKSPRSPKFELATVAPPEPVPAGQYEHQDLNGQTPSEDEKKLDSRRIKLVPPPSAWYKADDPTTHNVEYASRVSGIDFAAQGANSRSPSVGKDDNKENREDVVGNAQPALENIPEEGKGTEVVNNKVGSYNAPQTVARQSQFQEERLNSQSKESADGNENGDFIRPPPRLGKLVSLPGSFDNVTLKLEQRQTSWGRNPYNTVVYPRPSETRIPKNALDIEFWCKGIEQAETEGKDWTKMEGLCAIVRTRCSMGILVNRVHMRKESEEGFLCGRLYTGDEISVCETNGSYMRFKCEFYVGESARPRPSEGPRFIITLVERGYKEWRAEQDRIARESADSKSSDSGSGVAVSVR</sequence>